<dbReference type="InterPro" id="IPR049900">
    <property type="entry name" value="PKS_mFAS_DH"/>
</dbReference>
<dbReference type="InterPro" id="IPR020845">
    <property type="entry name" value="AMP-binding_CS"/>
</dbReference>
<dbReference type="InterPro" id="IPR016035">
    <property type="entry name" value="Acyl_Trfase/lysoPLipase"/>
</dbReference>
<dbReference type="InterPro" id="IPR020841">
    <property type="entry name" value="PKS_Beta-ketoAc_synthase_dom"/>
</dbReference>
<dbReference type="SUPFAM" id="SSF47336">
    <property type="entry name" value="ACP-like"/>
    <property type="match status" value="2"/>
</dbReference>
<keyword evidence="3" id="KW-0436">Ligase</keyword>
<dbReference type="Gene3D" id="3.30.559.10">
    <property type="entry name" value="Chloramphenicol acetyltransferase-like domain"/>
    <property type="match status" value="1"/>
</dbReference>
<dbReference type="Gene3D" id="3.30.300.30">
    <property type="match status" value="1"/>
</dbReference>
<keyword evidence="8" id="KW-0511">Multifunctional enzyme</keyword>
<dbReference type="CDD" id="cd19532">
    <property type="entry name" value="C_PKS-NRPS"/>
    <property type="match status" value="1"/>
</dbReference>
<dbReference type="Pfam" id="PF07993">
    <property type="entry name" value="NAD_binding_4"/>
    <property type="match status" value="1"/>
</dbReference>
<dbReference type="SUPFAM" id="SSF52151">
    <property type="entry name" value="FabD/lysophospholipase-like"/>
    <property type="match status" value="1"/>
</dbReference>
<dbReference type="InterPro" id="IPR049551">
    <property type="entry name" value="PKS_DH_C"/>
</dbReference>
<dbReference type="SUPFAM" id="SSF53901">
    <property type="entry name" value="Thiolase-like"/>
    <property type="match status" value="1"/>
</dbReference>
<feature type="domain" description="Carrier" evidence="11">
    <location>
        <begin position="3094"/>
        <end position="3173"/>
    </location>
</feature>
<evidence type="ECO:0000256" key="10">
    <source>
        <dbReference type="SAM" id="MobiDB-lite"/>
    </source>
</evidence>
<evidence type="ECO:0000313" key="15">
    <source>
        <dbReference type="Proteomes" id="UP001320245"/>
    </source>
</evidence>
<evidence type="ECO:0000256" key="1">
    <source>
        <dbReference type="ARBA" id="ARBA00022450"/>
    </source>
</evidence>
<dbReference type="PANTHER" id="PTHR43775">
    <property type="entry name" value="FATTY ACID SYNTHASE"/>
    <property type="match status" value="1"/>
</dbReference>
<dbReference type="SMART" id="SM00827">
    <property type="entry name" value="PKS_AT"/>
    <property type="match status" value="1"/>
</dbReference>
<evidence type="ECO:0000256" key="6">
    <source>
        <dbReference type="ARBA" id="ARBA00022737"/>
    </source>
</evidence>
<dbReference type="PROSITE" id="PS52019">
    <property type="entry name" value="PKS_MFAS_DH"/>
    <property type="match status" value="1"/>
</dbReference>
<dbReference type="InterPro" id="IPR016036">
    <property type="entry name" value="Malonyl_transacylase_ACP-bd"/>
</dbReference>
<dbReference type="InterPro" id="IPR042104">
    <property type="entry name" value="PKS_dehydratase_sf"/>
</dbReference>
<comment type="caution">
    <text evidence="14">The sequence shown here is derived from an EMBL/GenBank/DDBJ whole genome shotgun (WGS) entry which is preliminary data.</text>
</comment>
<dbReference type="Gene3D" id="3.40.50.12780">
    <property type="entry name" value="N-terminal domain of ligase-like"/>
    <property type="match status" value="2"/>
</dbReference>
<evidence type="ECO:0000256" key="4">
    <source>
        <dbReference type="ARBA" id="ARBA00022603"/>
    </source>
</evidence>
<dbReference type="Gene3D" id="3.30.559.30">
    <property type="entry name" value="Nonribosomal peptide synthetase, condensation domain"/>
    <property type="match status" value="1"/>
</dbReference>
<dbReference type="InterPro" id="IPR050091">
    <property type="entry name" value="PKS_NRPS_Biosynth_Enz"/>
</dbReference>
<dbReference type="Pfam" id="PF00501">
    <property type="entry name" value="AMP-binding"/>
    <property type="match status" value="2"/>
</dbReference>
<evidence type="ECO:0000256" key="3">
    <source>
        <dbReference type="ARBA" id="ARBA00022598"/>
    </source>
</evidence>
<dbReference type="InterPro" id="IPR045851">
    <property type="entry name" value="AMP-bd_C_sf"/>
</dbReference>
<dbReference type="InterPro" id="IPR036736">
    <property type="entry name" value="ACP-like_sf"/>
</dbReference>
<dbReference type="InterPro" id="IPR014043">
    <property type="entry name" value="Acyl_transferase_dom"/>
</dbReference>
<feature type="region of interest" description="Disordered" evidence="10">
    <location>
        <begin position="3071"/>
        <end position="3091"/>
    </location>
</feature>
<name>A0AAN9U145_9PEZI</name>
<feature type="compositionally biased region" description="Polar residues" evidence="10">
    <location>
        <begin position="1151"/>
        <end position="1163"/>
    </location>
</feature>
<feature type="region of interest" description="Disordered" evidence="10">
    <location>
        <begin position="1146"/>
        <end position="1174"/>
    </location>
</feature>
<gene>
    <name evidence="14" type="ORF">SLS53_007156</name>
</gene>
<feature type="active site" description="Proton acceptor; for dehydratase activity" evidence="9">
    <location>
        <position position="860"/>
    </location>
</feature>
<protein>
    <submittedName>
        <fullName evidence="14">Hybrid PKS-NRPS biosynthetic cluster</fullName>
    </submittedName>
</protein>
<dbReference type="InterPro" id="IPR057326">
    <property type="entry name" value="KR_dom"/>
</dbReference>
<dbReference type="Gene3D" id="3.10.129.110">
    <property type="entry name" value="Polyketide synthase dehydratase"/>
    <property type="match status" value="1"/>
</dbReference>
<organism evidence="14 15">
    <name type="scientific">Cytospora paraplurivora</name>
    <dbReference type="NCBI Taxonomy" id="2898453"/>
    <lineage>
        <taxon>Eukaryota</taxon>
        <taxon>Fungi</taxon>
        <taxon>Dikarya</taxon>
        <taxon>Ascomycota</taxon>
        <taxon>Pezizomycotina</taxon>
        <taxon>Sordariomycetes</taxon>
        <taxon>Sordariomycetidae</taxon>
        <taxon>Diaporthales</taxon>
        <taxon>Cytosporaceae</taxon>
        <taxon>Cytospora</taxon>
    </lineage>
</organism>
<dbReference type="InterPro" id="IPR042099">
    <property type="entry name" value="ANL_N_sf"/>
</dbReference>
<dbReference type="InterPro" id="IPR023213">
    <property type="entry name" value="CAT-like_dom_sf"/>
</dbReference>
<dbReference type="GO" id="GO:0008168">
    <property type="term" value="F:methyltransferase activity"/>
    <property type="evidence" value="ECO:0007669"/>
    <property type="project" value="UniProtKB-KW"/>
</dbReference>
<dbReference type="InterPro" id="IPR014030">
    <property type="entry name" value="Ketoacyl_synth_N"/>
</dbReference>
<dbReference type="InterPro" id="IPR049552">
    <property type="entry name" value="PKS_DH_N"/>
</dbReference>
<evidence type="ECO:0000256" key="7">
    <source>
        <dbReference type="ARBA" id="ARBA00023002"/>
    </source>
</evidence>
<dbReference type="InterPro" id="IPR029063">
    <property type="entry name" value="SAM-dependent_MTases_sf"/>
</dbReference>
<dbReference type="GO" id="GO:0006633">
    <property type="term" value="P:fatty acid biosynthetic process"/>
    <property type="evidence" value="ECO:0007669"/>
    <property type="project" value="TreeGrafter"/>
</dbReference>
<dbReference type="PROSITE" id="PS00455">
    <property type="entry name" value="AMP_BINDING"/>
    <property type="match status" value="1"/>
</dbReference>
<dbReference type="Gene3D" id="3.40.366.10">
    <property type="entry name" value="Malonyl-Coenzyme A Acyl Carrier Protein, domain 2"/>
    <property type="match status" value="1"/>
</dbReference>
<dbReference type="CDD" id="cd05930">
    <property type="entry name" value="A_NRPS"/>
    <property type="match status" value="1"/>
</dbReference>
<dbReference type="InterPro" id="IPR001242">
    <property type="entry name" value="Condensation_dom"/>
</dbReference>
<dbReference type="Pfam" id="PF00109">
    <property type="entry name" value="ketoacyl-synt"/>
    <property type="match status" value="2"/>
</dbReference>
<dbReference type="Pfam" id="PF23297">
    <property type="entry name" value="ACP_SdgA_C"/>
    <property type="match status" value="1"/>
</dbReference>
<keyword evidence="5" id="KW-0808">Transferase</keyword>
<dbReference type="InterPro" id="IPR016039">
    <property type="entry name" value="Thiolase-like"/>
</dbReference>
<dbReference type="GO" id="GO:0032259">
    <property type="term" value="P:methylation"/>
    <property type="evidence" value="ECO:0007669"/>
    <property type="project" value="UniProtKB-KW"/>
</dbReference>
<dbReference type="Pfam" id="PF22621">
    <property type="entry name" value="CurL-like_PKS_C"/>
    <property type="match status" value="1"/>
</dbReference>
<keyword evidence="7" id="KW-0560">Oxidoreductase</keyword>
<dbReference type="InterPro" id="IPR036291">
    <property type="entry name" value="NAD(P)-bd_dom_sf"/>
</dbReference>
<keyword evidence="1" id="KW-0596">Phosphopantetheine</keyword>
<keyword evidence="2" id="KW-0597">Phosphoprotein</keyword>
<dbReference type="GO" id="GO:0004312">
    <property type="term" value="F:fatty acid synthase activity"/>
    <property type="evidence" value="ECO:0007669"/>
    <property type="project" value="TreeGrafter"/>
</dbReference>
<dbReference type="Pfam" id="PF14765">
    <property type="entry name" value="PS-DH"/>
    <property type="match status" value="1"/>
</dbReference>
<dbReference type="InterPro" id="IPR020807">
    <property type="entry name" value="PKS_DH"/>
</dbReference>
<dbReference type="PROSITE" id="PS52004">
    <property type="entry name" value="KS3_2"/>
    <property type="match status" value="1"/>
</dbReference>
<dbReference type="Pfam" id="PF00698">
    <property type="entry name" value="Acyl_transf_1"/>
    <property type="match status" value="1"/>
</dbReference>
<dbReference type="SUPFAM" id="SSF52777">
    <property type="entry name" value="CoA-dependent acyltransferases"/>
    <property type="match status" value="2"/>
</dbReference>
<dbReference type="GO" id="GO:0016874">
    <property type="term" value="F:ligase activity"/>
    <property type="evidence" value="ECO:0007669"/>
    <property type="project" value="UniProtKB-KW"/>
</dbReference>
<dbReference type="Pfam" id="PF00550">
    <property type="entry name" value="PP-binding"/>
    <property type="match status" value="1"/>
</dbReference>
<feature type="domain" description="Ketosynthase family 3 (KS3)" evidence="12">
    <location>
        <begin position="6"/>
        <end position="348"/>
    </location>
</feature>
<dbReference type="Pfam" id="PF02801">
    <property type="entry name" value="Ketoacyl-synt_C"/>
    <property type="match status" value="1"/>
</dbReference>
<evidence type="ECO:0000259" key="13">
    <source>
        <dbReference type="PROSITE" id="PS52019"/>
    </source>
</evidence>
<dbReference type="SUPFAM" id="SSF51735">
    <property type="entry name" value="NAD(P)-binding Rossmann-fold domains"/>
    <property type="match status" value="2"/>
</dbReference>
<dbReference type="Pfam" id="PF21089">
    <property type="entry name" value="PKS_DH_N"/>
    <property type="match status" value="1"/>
</dbReference>
<evidence type="ECO:0000313" key="14">
    <source>
        <dbReference type="EMBL" id="KAK7736129.1"/>
    </source>
</evidence>
<feature type="domain" description="Carrier" evidence="11">
    <location>
        <begin position="1973"/>
        <end position="2054"/>
    </location>
</feature>
<dbReference type="Proteomes" id="UP001320245">
    <property type="component" value="Unassembled WGS sequence"/>
</dbReference>
<dbReference type="EMBL" id="JAJSPL020000035">
    <property type="protein sequence ID" value="KAK7736129.1"/>
    <property type="molecule type" value="Genomic_DNA"/>
</dbReference>
<feature type="compositionally biased region" description="Basic and acidic residues" evidence="10">
    <location>
        <begin position="2088"/>
        <end position="2100"/>
    </location>
</feature>
<dbReference type="InterPro" id="IPR006162">
    <property type="entry name" value="Ppantetheine_attach_site"/>
</dbReference>
<feature type="region of interest" description="Disordered" evidence="10">
    <location>
        <begin position="2073"/>
        <end position="2112"/>
    </location>
</feature>
<evidence type="ECO:0000256" key="5">
    <source>
        <dbReference type="ARBA" id="ARBA00022679"/>
    </source>
</evidence>
<dbReference type="GO" id="GO:0031177">
    <property type="term" value="F:phosphopantetheine binding"/>
    <property type="evidence" value="ECO:0007669"/>
    <property type="project" value="InterPro"/>
</dbReference>
<evidence type="ECO:0000256" key="8">
    <source>
        <dbReference type="ARBA" id="ARBA00023268"/>
    </source>
</evidence>
<dbReference type="SUPFAM" id="SSF55048">
    <property type="entry name" value="Probable ACP-binding domain of malonyl-CoA ACP transacylase"/>
    <property type="match status" value="1"/>
</dbReference>
<keyword evidence="6" id="KW-0677">Repeat</keyword>
<dbReference type="InterPro" id="IPR020806">
    <property type="entry name" value="PKS_PP-bd"/>
</dbReference>
<sequence length="3585" mass="394482">MMASTHEEIAVIGSGCRFPSDANTPSRLWELIENPRDVAQKIDRFNVEGFYNENGQISGHSNVKHAYLLTGEGGYRSFDAGFFGISPLEANVLDPQTRLLLETVYEALESAGQTLEGLRGSDTAVYAGQMTDDYAQLMGRDPDTLGSNLLLDPQCFIAESSLRMLSPNGKSRMWDAGADGYARGEGVAAVVLKTLSAAEADGDDIECIIRHTALNQDGKTSGITIISSVMELAAQAGDAQEAEAIYRAFFPTEGSVSNIGRDQLFVGGAKTVIGHSEGAAGLAGVLKASLALQKSVIPPNLLLDHLNPRIQPFYHNMKILKTASAWPDVTSYCAKDLPGNGTTVFTPFVFSAASEKSLARYLTDFATYARANGPMINLRDLSYTLSDRRSSLQVMSAISASSHDDLCAKLETMIGDSIATDTNSIGTRPQAKPNAKILGVFTGQGAQWATMGTELITKSAAARNILESLEGRLSRLPPGDRPAWSLKEELLKPASSSRINEAAFSQPLCTAVQILQVELLRVAGVAFSAVVGHSSGEIAAAFAAGLISSEAAICIAYYRGLYSSLALGPDSQLGSMMAVGTSAEDVQELCDDPDFAGRVYVAAQNSPQSVTLSGDRDAVEELEVVLKDERKFVRVLKVDKAYHSHHVKPCSEPYLKSMKTLNIDVTPGPARCAWFSTVYGGVNIPFMAERDMLKGPYWARNMEQPVLLMQAVQEAWVSNGPFDIALEIGPHPTLKGPVLQTLSEQSIPYTSLFVRGTSAIESMSEGLGYILSRIGSASINLRAYDTYLSGNRNVRLLKGIPSYSWNHDSEYWHESRYARTMRQRTPMHELLGHRTPNSTEQDVGWRHFLKPKEIPWMLGHQLQNQIVMPAAGFIVMAIEAALDICPGSLPTLIEVIDVDIIKALSFASEETSVEVVFFLTDVVRTEKSVSGNFKCSASESKGAQPLELIVSGSVKIHLDGHSDHILPPRGSRPGNLIKLFDKEFYKFAREVEYQYTGPFEALDMLERKHGAVRGVIHDIEATKLLIHPAVLDAAFQALSIAFASPGDGTIRTLHVPKTIQVVRIVPHLCMRELNVGASLPFDAVHPREITEMMGDIDIYPSTSPANAMVQVQGLKCVPFSRSNKNDDKETFFTVSWDVAQPEARLVGSVGGPNQNSTSTNGTKYQEEGNPSADPNGIVDSQSDLIICLVSIIKQIVHRYPHMHIFHVETSEVATVAVTLEEIDTSFSTYTLTAPSSNLLNEVKPFADTYGDRLLLRKFDPVQDADEQEFEKGAYDLVVSSSFARPSLSEQELQNYRYLLRPGGYLVALDRIEPNDCPATFVADSLLRKTGFSGLDTTTSLAEETGVMHLVFASQAVDERISFLRNPLSDPRSSIFASELLVNDLIILDGKDARTAELGVQIQNLLAPYCNNITSVKSWHDLSQIPTSPKTTVVGLDGLDQSALQCLDHSEWDSLKTTLLSIGLFVWVTAGRLAGSPHANMLVGLMRSVVRDVPGLDYHILDFEDKTDIEASPIAESLLRFKASLLWLRQGHLKVTPETEILVDGRGRAMIPRLKLSKTLNDRYNSGQRKILASATPYSERLQLRPSSTDPSYELIYETRTIGRKTTDIRGTVRVTHSLLSAVRITEYGSLFLVLGRISAFVNMATNDQNQAKETGYSINKLLPSICRKYDLDSLLGTQAWHPSLSRAAEISRTLKTALTQSLRHLSEFDLSNEFSYERPINLHFLTDPKAYAAPDSTVDWTVSSRIPVNLEPADSLVAFPPDKTYWLVGLTVVLKDTSFQDMTLDDFLEVTRPKVEGSVHLNDIFQEDTLDFFVFFSSVIGIIGRPGQANYSAANMFMASLAEKRRRQGLAASVMHIGPVRGVGYATQLGDDVFTKAKMRSAALIPMSETDVHQMFAEAILASRPEDSPDCTLEVMAGVRRVSQDEPDQPMWQFEPLMNHLVKVPENFRNGSEGLRSKIPIKTRLGNAGSREEVVEIVQEALLPRICNLFQMDPTKMDAKSAAKARLDQMGIDSLMAVELRGWLVNTFEVNVPVLRILSGISIGDLTTIVTDSIPPELVPKCSLNVNVEETANMSSSMEVETAGDSSKPLDARQQPEHIGARPKSSQSTNADASIDTRTDLDNAAPYPTVLRSFKLSFSQEMFWFVWKYLPDKTTLNHVGWTRISGKISAHELDSAIRFVGQRHESLRTCFFEETGEPRQGIMESSRLGLEVKEIQDKNEVFMIASMLRETYVFDIARGETLRVLLLSLSSTEHFVVMGLHPLVMDATSVQIFFEEMLLQYTQPGQFLDRKAPQFVEFSERQRAIFASGGFADELRFWVDEFTMPPPPLPILNLSRATSRPSQTSYENVKASLSIELDTKSHVQAVCRAHGVTPFIFYLSILRVLLLRYSPAGENEARDVTIGVSDSNRVEHEMTKCIGPFVNLLPVRLHANTSIPFVQLLQEARNKTRSALANSRLPYGALMNEQDLKQPTSLPDGSKAYPLVSDIARLSYDVSLDIVDSVKGDAELNLLLRKDLYGWDDARILAKSFGRLVNTFSKNPSLCLDEANMFEPSELQGAMRFSRGPTWPTTWSGTILHKIDEVTQRRNDEIALHCGNVKYTYKQMCEQTNQIAAALKGAGVGFGSPVAVLQEPSAGGICSFLGILRVGGIYVPLEPSMPTPRLASVVQDSRPSVILVDHRTKYMLDDLRPQMKVIDVSETFPPSKTVPNTASVDGLAAILYTSGSSGTPKGILVTHRGLLNWAEPIAQLYGLGIEKRGDGRAISELISRHGITFTCATPSEYASWLHYGKEELASCSMWRTAIAIGEPMPESLVWQFALRNSPAFALWNLYGPTETTITATSMCIPLQSFSSGDDTAFESEGPPAAGRPHPNYSVYVLDERLRPVPAGIQGEIYIGGPSVARGYVNQPELTVERFVPDVFASEEDRKHGWTMLHRTGDLGRWRSDGALLVEGRMAGDTQVKLRGLRIDLGEVEHAIVDCASGIFQEAAVSLREAADGTSGFLVAHVVINEAWQKQLQSPDDIELEISTIQRRLSDRLPQYMCPAGLLVVPSLPLTTSAKLDRKALGLLPLPQFSHAPEKSPTEDVDQDGSSHEHDIMTTTEIRLQDVWLDVLSAYIGGRKITPVTDFFHVGGSSILLLRLRSQIREVFGVDMPLIRMFEQSTLDGMARWIDHGNQVPGQKPESIDWDKETELLDSVLRVETRLNISSFRDPEIAAKTVILTGATGLLGNALLNAMVDNPFIKHIHCIAVREPLKHPHLASMDRVTLYKGDLTKPRLGLSDTDANELFSSSDAVIHCAADMSYLKTYASLRSANVQSTKEIAAMSAHTGRMVPIHYISSIGVGTIPAAVIDGYQNKSQSEDFIFRPVSVAAYKPINPCSSLGNGRQAQSTGGGYAASKWASEVFLERLSVQHPRWQITIHRPSFITPDAWDGRLSNLSDLRDQPVISPTTNSNGSSLELLQNLRHYARLLGNVLPIIPDGRMSGTWDLVPVGKVVEDVMQQLLLEISDGEQTQFQVLHHVGEVEMQLTGMSDWIKTDKETQERVQEMDLAEWASAAGEKGMHPIMVAMLQNFAVADGTVRFARVSSK</sequence>
<dbReference type="Gene3D" id="3.40.50.150">
    <property type="entry name" value="Vaccinia Virus protein VP39"/>
    <property type="match status" value="1"/>
</dbReference>
<dbReference type="Gene3D" id="3.40.50.720">
    <property type="entry name" value="NAD(P)-binding Rossmann-like Domain"/>
    <property type="match status" value="2"/>
</dbReference>
<dbReference type="CDD" id="cd00833">
    <property type="entry name" value="PKS"/>
    <property type="match status" value="1"/>
</dbReference>
<keyword evidence="4" id="KW-0489">Methyltransferase</keyword>
<reference evidence="14 15" key="1">
    <citation type="journal article" date="2023" name="PLoS ONE">
        <title>Cytospora paraplurivora sp. nov. isolated from orchards with fruit tree decline syndrome in Ontario, Canada.</title>
        <authorList>
            <person name="Ilyukhin E."/>
            <person name="Nguyen H.D.T."/>
            <person name="Castle A.J."/>
            <person name="Ellouze W."/>
        </authorList>
    </citation>
    <scope>NUCLEOTIDE SEQUENCE [LARGE SCALE GENOMIC DNA]</scope>
    <source>
        <strain evidence="14 15">FDS-564</strain>
    </source>
</reference>
<dbReference type="SUPFAM" id="SSF56801">
    <property type="entry name" value="Acetyl-CoA synthetase-like"/>
    <property type="match status" value="1"/>
</dbReference>
<dbReference type="InterPro" id="IPR009081">
    <property type="entry name" value="PP-bd_ACP"/>
</dbReference>
<feature type="domain" description="PKS/mFAS DH" evidence="13">
    <location>
        <begin position="828"/>
        <end position="1125"/>
    </location>
</feature>
<dbReference type="InterPro" id="IPR001227">
    <property type="entry name" value="Ac_transferase_dom_sf"/>
</dbReference>
<dbReference type="SUPFAM" id="SSF53335">
    <property type="entry name" value="S-adenosyl-L-methionine-dependent methyltransferases"/>
    <property type="match status" value="1"/>
</dbReference>
<dbReference type="InterPro" id="IPR013968">
    <property type="entry name" value="PKS_KR"/>
</dbReference>
<dbReference type="SMART" id="SM00823">
    <property type="entry name" value="PKS_PP"/>
    <property type="match status" value="2"/>
</dbReference>
<proteinExistence type="predicted"/>
<accession>A0AAN9U145</accession>
<evidence type="ECO:0000256" key="9">
    <source>
        <dbReference type="PROSITE-ProRule" id="PRU01363"/>
    </source>
</evidence>
<dbReference type="SMART" id="SM00822">
    <property type="entry name" value="PKS_KR"/>
    <property type="match status" value="1"/>
</dbReference>
<feature type="active site" description="Proton donor; for dehydratase activity" evidence="9">
    <location>
        <position position="1032"/>
    </location>
</feature>
<dbReference type="Pfam" id="PF00668">
    <property type="entry name" value="Condensation"/>
    <property type="match status" value="1"/>
</dbReference>
<dbReference type="Pfam" id="PF08659">
    <property type="entry name" value="KR"/>
    <property type="match status" value="1"/>
</dbReference>
<dbReference type="GO" id="GO:0044550">
    <property type="term" value="P:secondary metabolite biosynthetic process"/>
    <property type="evidence" value="ECO:0007669"/>
    <property type="project" value="TreeGrafter"/>
</dbReference>
<dbReference type="GO" id="GO:0016491">
    <property type="term" value="F:oxidoreductase activity"/>
    <property type="evidence" value="ECO:0007669"/>
    <property type="project" value="UniProtKB-KW"/>
</dbReference>
<dbReference type="PROSITE" id="PS50075">
    <property type="entry name" value="CARRIER"/>
    <property type="match status" value="2"/>
</dbReference>
<evidence type="ECO:0000259" key="12">
    <source>
        <dbReference type="PROSITE" id="PS52004"/>
    </source>
</evidence>
<keyword evidence="15" id="KW-1185">Reference proteome</keyword>
<dbReference type="SMART" id="SM00826">
    <property type="entry name" value="PKS_DH"/>
    <property type="match status" value="1"/>
</dbReference>
<feature type="region of interest" description="C-terminal hotdog fold" evidence="9">
    <location>
        <begin position="976"/>
        <end position="1125"/>
    </location>
</feature>
<evidence type="ECO:0000256" key="2">
    <source>
        <dbReference type="ARBA" id="ARBA00022553"/>
    </source>
</evidence>
<dbReference type="InterPro" id="IPR013120">
    <property type="entry name" value="FAR_NAD-bd"/>
</dbReference>
<dbReference type="InterPro" id="IPR000873">
    <property type="entry name" value="AMP-dep_synth/lig_dom"/>
</dbReference>
<feature type="region of interest" description="N-terminal hotdog fold" evidence="9">
    <location>
        <begin position="828"/>
        <end position="961"/>
    </location>
</feature>
<evidence type="ECO:0000259" key="11">
    <source>
        <dbReference type="PROSITE" id="PS50075"/>
    </source>
</evidence>
<dbReference type="Gene3D" id="1.10.1200.10">
    <property type="entry name" value="ACP-like"/>
    <property type="match status" value="2"/>
</dbReference>
<dbReference type="InterPro" id="IPR014031">
    <property type="entry name" value="Ketoacyl_synth_C"/>
</dbReference>
<dbReference type="PROSITE" id="PS00012">
    <property type="entry name" value="PHOSPHOPANTETHEINE"/>
    <property type="match status" value="2"/>
</dbReference>
<dbReference type="PANTHER" id="PTHR43775:SF20">
    <property type="entry name" value="HYBRID PKS-NRPS SYNTHETASE APDA"/>
    <property type="match status" value="1"/>
</dbReference>
<dbReference type="SMART" id="SM00825">
    <property type="entry name" value="PKS_KS"/>
    <property type="match status" value="1"/>
</dbReference>
<dbReference type="Gene3D" id="3.40.47.10">
    <property type="match status" value="2"/>
</dbReference>